<sequence length="164" mass="18284">MSVLIFIHSLHQPKRDWLLRVLQDMSMTKLSKYSNVQAIHVYCDGSVNDSRSGCGLFILRLHLYALQSTSPMNCDPVDKCLDLIHALEGAGATVHFTWIPSHVGVLLNEKALLNVSFKTTQWTLALSRPHGKHDLYTLIDHLLDLDQGGKTTVSGAHAARQRNS</sequence>
<proteinExistence type="predicted"/>
<dbReference type="EMBL" id="VSRR010069779">
    <property type="protein sequence ID" value="MPC85850.1"/>
    <property type="molecule type" value="Genomic_DNA"/>
</dbReference>
<dbReference type="Proteomes" id="UP000324222">
    <property type="component" value="Unassembled WGS sequence"/>
</dbReference>
<dbReference type="AlphaFoldDB" id="A0A5B7IMR5"/>
<accession>A0A5B7IMR5</accession>
<gene>
    <name evidence="1" type="ORF">E2C01_080648</name>
</gene>
<evidence type="ECO:0008006" key="3">
    <source>
        <dbReference type="Google" id="ProtNLM"/>
    </source>
</evidence>
<reference evidence="1 2" key="1">
    <citation type="submission" date="2019-05" db="EMBL/GenBank/DDBJ databases">
        <title>Another draft genome of Portunus trituberculatus and its Hox gene families provides insights of decapod evolution.</title>
        <authorList>
            <person name="Jeong J.-H."/>
            <person name="Song I."/>
            <person name="Kim S."/>
            <person name="Choi T."/>
            <person name="Kim D."/>
            <person name="Ryu S."/>
            <person name="Kim W."/>
        </authorList>
    </citation>
    <scope>NUCLEOTIDE SEQUENCE [LARGE SCALE GENOMIC DNA]</scope>
    <source>
        <tissue evidence="1">Muscle</tissue>
    </source>
</reference>
<organism evidence="1 2">
    <name type="scientific">Portunus trituberculatus</name>
    <name type="common">Swimming crab</name>
    <name type="synonym">Neptunus trituberculatus</name>
    <dbReference type="NCBI Taxonomy" id="210409"/>
    <lineage>
        <taxon>Eukaryota</taxon>
        <taxon>Metazoa</taxon>
        <taxon>Ecdysozoa</taxon>
        <taxon>Arthropoda</taxon>
        <taxon>Crustacea</taxon>
        <taxon>Multicrustacea</taxon>
        <taxon>Malacostraca</taxon>
        <taxon>Eumalacostraca</taxon>
        <taxon>Eucarida</taxon>
        <taxon>Decapoda</taxon>
        <taxon>Pleocyemata</taxon>
        <taxon>Brachyura</taxon>
        <taxon>Eubrachyura</taxon>
        <taxon>Portunoidea</taxon>
        <taxon>Portunidae</taxon>
        <taxon>Portuninae</taxon>
        <taxon>Portunus</taxon>
    </lineage>
</organism>
<name>A0A5B7IMR5_PORTR</name>
<evidence type="ECO:0000313" key="2">
    <source>
        <dbReference type="Proteomes" id="UP000324222"/>
    </source>
</evidence>
<comment type="caution">
    <text evidence="1">The sequence shown here is derived from an EMBL/GenBank/DDBJ whole genome shotgun (WGS) entry which is preliminary data.</text>
</comment>
<protein>
    <recommendedName>
        <fullName evidence="3">RNase H type-1 domain-containing protein</fullName>
    </recommendedName>
</protein>
<evidence type="ECO:0000313" key="1">
    <source>
        <dbReference type="EMBL" id="MPC85850.1"/>
    </source>
</evidence>
<keyword evidence="2" id="KW-1185">Reference proteome</keyword>